<dbReference type="InterPro" id="IPR027417">
    <property type="entry name" value="P-loop_NTPase"/>
</dbReference>
<keyword evidence="3" id="KW-0067">ATP-binding</keyword>
<dbReference type="SUPFAM" id="SSF46689">
    <property type="entry name" value="Homeodomain-like"/>
    <property type="match status" value="1"/>
</dbReference>
<evidence type="ECO:0000313" key="13">
    <source>
        <dbReference type="EMBL" id="SCM83081.1"/>
    </source>
</evidence>
<dbReference type="SMART" id="SM00382">
    <property type="entry name" value="AAA"/>
    <property type="match status" value="1"/>
</dbReference>
<dbReference type="GO" id="GO:0005524">
    <property type="term" value="F:ATP binding"/>
    <property type="evidence" value="ECO:0007669"/>
    <property type="project" value="UniProtKB-KW"/>
</dbReference>
<dbReference type="Gene3D" id="3.40.50.300">
    <property type="entry name" value="P-loop containing nucleotide triphosphate hydrolases"/>
    <property type="match status" value="1"/>
</dbReference>
<dbReference type="InterPro" id="IPR000014">
    <property type="entry name" value="PAS"/>
</dbReference>
<evidence type="ECO:0000256" key="4">
    <source>
        <dbReference type="ARBA" id="ARBA00023015"/>
    </source>
</evidence>
<evidence type="ECO:0000259" key="11">
    <source>
        <dbReference type="PROSITE" id="PS50045"/>
    </source>
</evidence>
<dbReference type="InterPro" id="IPR035965">
    <property type="entry name" value="PAS-like_dom_sf"/>
</dbReference>
<dbReference type="InterPro" id="IPR002912">
    <property type="entry name" value="ACT_dom"/>
</dbReference>
<reference evidence="13" key="1">
    <citation type="submission" date="2016-08" db="EMBL/GenBank/DDBJ databases">
        <authorList>
            <person name="Seilhamer J.J."/>
        </authorList>
    </citation>
    <scope>NUCLEOTIDE SEQUENCE</scope>
    <source>
        <strain evidence="13">86</strain>
    </source>
</reference>
<evidence type="ECO:0000256" key="3">
    <source>
        <dbReference type="ARBA" id="ARBA00022840"/>
    </source>
</evidence>
<keyword evidence="6" id="KW-0010">Activator</keyword>
<keyword evidence="7" id="KW-0804">Transcription</keyword>
<dbReference type="InterPro" id="IPR002078">
    <property type="entry name" value="Sigma_54_int"/>
</dbReference>
<dbReference type="GO" id="GO:0003677">
    <property type="term" value="F:DNA binding"/>
    <property type="evidence" value="ECO:0007669"/>
    <property type="project" value="UniProtKB-KW"/>
</dbReference>
<dbReference type="Gene3D" id="1.10.10.60">
    <property type="entry name" value="Homeodomain-like"/>
    <property type="match status" value="1"/>
</dbReference>
<dbReference type="PROSITE" id="PS00676">
    <property type="entry name" value="SIGMA54_INTERACT_2"/>
    <property type="match status" value="1"/>
</dbReference>
<evidence type="ECO:0000256" key="2">
    <source>
        <dbReference type="ARBA" id="ARBA00022797"/>
    </source>
</evidence>
<dbReference type="Pfam" id="PF25601">
    <property type="entry name" value="AAA_lid_14"/>
    <property type="match status" value="1"/>
</dbReference>
<dbReference type="NCBIfam" id="TIGR04381">
    <property type="entry name" value="HTH_TypR"/>
    <property type="match status" value="1"/>
</dbReference>
<dbReference type="InterPro" id="IPR025943">
    <property type="entry name" value="Sigma_54_int_dom_ATP-bd_2"/>
</dbReference>
<dbReference type="SUPFAM" id="SSF55785">
    <property type="entry name" value="PYP-like sensor domain (PAS domain)"/>
    <property type="match status" value="1"/>
</dbReference>
<dbReference type="PROSITE" id="PS00675">
    <property type="entry name" value="SIGMA54_INTERACT_1"/>
    <property type="match status" value="1"/>
</dbReference>
<evidence type="ECO:0000256" key="6">
    <source>
        <dbReference type="ARBA" id="ARBA00023159"/>
    </source>
</evidence>
<dbReference type="SUPFAM" id="SSF55021">
    <property type="entry name" value="ACT-like"/>
    <property type="match status" value="1"/>
</dbReference>
<accession>A0A212LZZ1</accession>
<dbReference type="CDD" id="cd00009">
    <property type="entry name" value="AAA"/>
    <property type="match status" value="1"/>
</dbReference>
<keyword evidence="5" id="KW-0238">DNA-binding</keyword>
<evidence type="ECO:0000256" key="7">
    <source>
        <dbReference type="ARBA" id="ARBA00023163"/>
    </source>
</evidence>
<dbReference type="InterPro" id="IPR045865">
    <property type="entry name" value="ACT-like_dom_sf"/>
</dbReference>
<proteinExistence type="predicted"/>
<dbReference type="InterPro" id="IPR058031">
    <property type="entry name" value="AAA_lid_NorR"/>
</dbReference>
<dbReference type="PROSITE" id="PS50045">
    <property type="entry name" value="SIGMA54_INTERACT_4"/>
    <property type="match status" value="1"/>
</dbReference>
<dbReference type="EMBL" id="FMJE01000006">
    <property type="protein sequence ID" value="SCM83081.1"/>
    <property type="molecule type" value="Genomic_DNA"/>
</dbReference>
<dbReference type="Gene3D" id="3.30.70.260">
    <property type="match status" value="1"/>
</dbReference>
<evidence type="ECO:0000256" key="10">
    <source>
        <dbReference type="SAM" id="MobiDB-lite"/>
    </source>
</evidence>
<dbReference type="InterPro" id="IPR003593">
    <property type="entry name" value="AAA+_ATPase"/>
</dbReference>
<evidence type="ECO:0000256" key="5">
    <source>
        <dbReference type="ARBA" id="ARBA00023125"/>
    </source>
</evidence>
<keyword evidence="2" id="KW-0058">Aromatic hydrocarbons catabolism</keyword>
<feature type="domain" description="Sigma-54 factor interaction" evidence="11">
    <location>
        <begin position="202"/>
        <end position="432"/>
    </location>
</feature>
<dbReference type="PANTHER" id="PTHR32071">
    <property type="entry name" value="TRANSCRIPTIONAL REGULATORY PROTEIN"/>
    <property type="match status" value="1"/>
</dbReference>
<evidence type="ECO:0000256" key="1">
    <source>
        <dbReference type="ARBA" id="ARBA00022741"/>
    </source>
</evidence>
<evidence type="ECO:0000256" key="9">
    <source>
        <dbReference type="SAM" id="Coils"/>
    </source>
</evidence>
<protein>
    <recommendedName>
        <fullName evidence="8">HTH-type transcriptional regulatory protein TyrR</fullName>
    </recommendedName>
</protein>
<dbReference type="SUPFAM" id="SSF52540">
    <property type="entry name" value="P-loop containing nucleoside triphosphate hydrolases"/>
    <property type="match status" value="1"/>
</dbReference>
<evidence type="ECO:0000259" key="12">
    <source>
        <dbReference type="PROSITE" id="PS51671"/>
    </source>
</evidence>
<dbReference type="GO" id="GO:0006355">
    <property type="term" value="P:regulation of DNA-templated transcription"/>
    <property type="evidence" value="ECO:0007669"/>
    <property type="project" value="InterPro"/>
</dbReference>
<evidence type="ECO:0000256" key="8">
    <source>
        <dbReference type="ARBA" id="ARBA00029500"/>
    </source>
</evidence>
<keyword evidence="1" id="KW-0547">Nucleotide-binding</keyword>
<dbReference type="Gene3D" id="3.30.450.20">
    <property type="entry name" value="PAS domain"/>
    <property type="match status" value="1"/>
</dbReference>
<dbReference type="Pfam" id="PF18024">
    <property type="entry name" value="HTH_50"/>
    <property type="match status" value="1"/>
</dbReference>
<feature type="coiled-coil region" evidence="9">
    <location>
        <begin position="456"/>
        <end position="483"/>
    </location>
</feature>
<sequence length="527" mass="58724">MRLCMPCTDRVGLLLDVSRVLAESGINIASVEMERGAVYLKCQTVYDEQKQELMHALQQVDGIYKVIEVSYMPSKERAEQLDAILASVQDGVLAVNELGILKQCNTAAASILGLDDNGLEQPLPSQLADSLLIIRTLQEGRSFRNREVFLDSIGGYCVVSTRPLRNDTGGVVGVVVMLRDSRDVREMIQKLTASLPVTFRDISCVSPAMERVLEQARRYAGSSSTVLIRGETGTGKELFARALHSDSPRAKQTFIPVNCAAIPEALLESELFGYEEGAFTGAAKGGKPGLFELANGGTLFLDEIGEISVHLQAKLLRALQEKRVRRLGGSRELPVDVRIITATNRDLEDMVARQLFREDLYYRLNVIPLFLPPLRERAEDIPLLAEQFLKRFAAKLQSPVYRFSAEARKKLQAYSWPGNVRELENIIERAVNLVDGPEIQPEHLHIGKKSADNKPVKVQFETYQTLEERVAEVEREILRETMKRFRSSRRAGAALGLSHTAVIKKMKKHGLWPDSPGKGSEFPGEKL</sequence>
<dbReference type="PROSITE" id="PS00688">
    <property type="entry name" value="SIGMA54_INTERACT_3"/>
    <property type="match status" value="1"/>
</dbReference>
<name>A0A212LZZ1_9FIRM</name>
<dbReference type="Pfam" id="PF00158">
    <property type="entry name" value="Sigma54_activat"/>
    <property type="match status" value="1"/>
</dbReference>
<dbReference type="InterPro" id="IPR030828">
    <property type="entry name" value="HTH_TyrR"/>
</dbReference>
<dbReference type="FunFam" id="1.10.8.60:FF:000014">
    <property type="entry name" value="DNA-binding transcriptional regulator NtrC"/>
    <property type="match status" value="1"/>
</dbReference>
<feature type="region of interest" description="Disordered" evidence="10">
    <location>
        <begin position="508"/>
        <end position="527"/>
    </location>
</feature>
<keyword evidence="4" id="KW-0805">Transcription regulation</keyword>
<dbReference type="AlphaFoldDB" id="A0A212LZZ1"/>
<dbReference type="InterPro" id="IPR009057">
    <property type="entry name" value="Homeodomain-like_sf"/>
</dbReference>
<dbReference type="InterPro" id="IPR025944">
    <property type="entry name" value="Sigma_54_int_dom_CS"/>
</dbReference>
<dbReference type="InterPro" id="IPR025662">
    <property type="entry name" value="Sigma_54_int_dom_ATP-bd_1"/>
</dbReference>
<gene>
    <name evidence="13" type="ORF">KL86SPO_60043</name>
</gene>
<dbReference type="FunFam" id="3.40.50.300:FF:000006">
    <property type="entry name" value="DNA-binding transcriptional regulator NtrC"/>
    <property type="match status" value="1"/>
</dbReference>
<dbReference type="RefSeq" id="WP_288185603.1">
    <property type="nucleotide sequence ID" value="NZ_LT608335.1"/>
</dbReference>
<dbReference type="PROSITE" id="PS51671">
    <property type="entry name" value="ACT"/>
    <property type="match status" value="1"/>
</dbReference>
<keyword evidence="9" id="KW-0175">Coiled coil</keyword>
<organism evidence="13">
    <name type="scientific">uncultured Sporomusa sp</name>
    <dbReference type="NCBI Taxonomy" id="307249"/>
    <lineage>
        <taxon>Bacteria</taxon>
        <taxon>Bacillati</taxon>
        <taxon>Bacillota</taxon>
        <taxon>Negativicutes</taxon>
        <taxon>Selenomonadales</taxon>
        <taxon>Sporomusaceae</taxon>
        <taxon>Sporomusa</taxon>
        <taxon>environmental samples</taxon>
    </lineage>
</organism>
<dbReference type="Pfam" id="PF13426">
    <property type="entry name" value="PAS_9"/>
    <property type="match status" value="1"/>
</dbReference>
<feature type="domain" description="ACT" evidence="12">
    <location>
        <begin position="2"/>
        <end position="74"/>
    </location>
</feature>
<dbReference type="Gene3D" id="1.10.8.60">
    <property type="match status" value="1"/>
</dbReference>